<organism evidence="2 3">
    <name type="scientific">Acanthoscelides obtectus</name>
    <name type="common">Bean weevil</name>
    <name type="synonym">Bruchus obtectus</name>
    <dbReference type="NCBI Taxonomy" id="200917"/>
    <lineage>
        <taxon>Eukaryota</taxon>
        <taxon>Metazoa</taxon>
        <taxon>Ecdysozoa</taxon>
        <taxon>Arthropoda</taxon>
        <taxon>Hexapoda</taxon>
        <taxon>Insecta</taxon>
        <taxon>Pterygota</taxon>
        <taxon>Neoptera</taxon>
        <taxon>Endopterygota</taxon>
        <taxon>Coleoptera</taxon>
        <taxon>Polyphaga</taxon>
        <taxon>Cucujiformia</taxon>
        <taxon>Chrysomeloidea</taxon>
        <taxon>Chrysomelidae</taxon>
        <taxon>Bruchinae</taxon>
        <taxon>Bruchini</taxon>
        <taxon>Acanthoscelides</taxon>
    </lineage>
</organism>
<keyword evidence="3" id="KW-1185">Reference proteome</keyword>
<name>A0A9P0NUE9_ACAOB</name>
<proteinExistence type="predicted"/>
<dbReference type="AlphaFoldDB" id="A0A9P0NUE9"/>
<dbReference type="EMBL" id="CAKOFQ010006666">
    <property type="protein sequence ID" value="CAH1956758.1"/>
    <property type="molecule type" value="Genomic_DNA"/>
</dbReference>
<evidence type="ECO:0000313" key="2">
    <source>
        <dbReference type="EMBL" id="CAH1956758.1"/>
    </source>
</evidence>
<gene>
    <name evidence="2" type="ORF">ACAOBT_LOCUS1707</name>
</gene>
<accession>A0A9P0NUE9</accession>
<protein>
    <submittedName>
        <fullName evidence="2">Uncharacterized protein</fullName>
    </submittedName>
</protein>
<dbReference type="Proteomes" id="UP001152888">
    <property type="component" value="Unassembled WGS sequence"/>
</dbReference>
<reference evidence="2" key="1">
    <citation type="submission" date="2022-03" db="EMBL/GenBank/DDBJ databases">
        <authorList>
            <person name="Sayadi A."/>
        </authorList>
    </citation>
    <scope>NUCLEOTIDE SEQUENCE</scope>
</reference>
<comment type="caution">
    <text evidence="2">The sequence shown here is derived from an EMBL/GenBank/DDBJ whole genome shotgun (WGS) entry which is preliminary data.</text>
</comment>
<evidence type="ECO:0000313" key="3">
    <source>
        <dbReference type="Proteomes" id="UP001152888"/>
    </source>
</evidence>
<evidence type="ECO:0000256" key="1">
    <source>
        <dbReference type="SAM" id="MobiDB-lite"/>
    </source>
</evidence>
<feature type="region of interest" description="Disordered" evidence="1">
    <location>
        <begin position="1"/>
        <end position="41"/>
    </location>
</feature>
<sequence>MPRCKRNLVSGGGELTRKRSSTPYRGPEPASEVLKNKTRNQVKEWVRNHHKEHWTGCKHGKE</sequence>